<feature type="compositionally biased region" description="Low complexity" evidence="1">
    <location>
        <begin position="414"/>
        <end position="426"/>
    </location>
</feature>
<proteinExistence type="predicted"/>
<dbReference type="EMBL" id="JAKOGI010000785">
    <property type="protein sequence ID" value="KAJ8430531.1"/>
    <property type="molecule type" value="Genomic_DNA"/>
</dbReference>
<feature type="compositionally biased region" description="Pro residues" evidence="1">
    <location>
        <begin position="861"/>
        <end position="870"/>
    </location>
</feature>
<feature type="region of interest" description="Disordered" evidence="1">
    <location>
        <begin position="236"/>
        <end position="263"/>
    </location>
</feature>
<feature type="region of interest" description="Disordered" evidence="1">
    <location>
        <begin position="850"/>
        <end position="870"/>
    </location>
</feature>
<keyword evidence="3" id="KW-1185">Reference proteome</keyword>
<organism evidence="2 3">
    <name type="scientific">Carnegiea gigantea</name>
    <dbReference type="NCBI Taxonomy" id="171969"/>
    <lineage>
        <taxon>Eukaryota</taxon>
        <taxon>Viridiplantae</taxon>
        <taxon>Streptophyta</taxon>
        <taxon>Embryophyta</taxon>
        <taxon>Tracheophyta</taxon>
        <taxon>Spermatophyta</taxon>
        <taxon>Magnoliopsida</taxon>
        <taxon>eudicotyledons</taxon>
        <taxon>Gunneridae</taxon>
        <taxon>Pentapetalae</taxon>
        <taxon>Caryophyllales</taxon>
        <taxon>Cactineae</taxon>
        <taxon>Cactaceae</taxon>
        <taxon>Cactoideae</taxon>
        <taxon>Echinocereeae</taxon>
        <taxon>Carnegiea</taxon>
    </lineage>
</organism>
<name>A0A9Q1Q6Y8_9CARY</name>
<feature type="region of interest" description="Disordered" evidence="1">
    <location>
        <begin position="479"/>
        <end position="507"/>
    </location>
</feature>
<sequence length="870" mass="96299">MPSRPRPGNEKLASSGGIGHALEHRKATKQYQTSRFAKEKPLSPRAGQSLKFKEKVKAENPIRPPHADLPLKFVKNESSGFVVQAEFPGDVHQSQLRKCPREEEELVKYMSKVPGYLLRGEKPLDNVLNFGVLDWGQLEKWTHKQSKLTANEKISGDCSTATDASSISSVIHTEVLAHQREQFSCSGLNTLCIVDASPVVRPLNRKEINHPHLATSFNSFSDEKQEIQRKARPRLRHGHDFKSSAGKAKQFDQGSSFMKETSPSYQSNLDYKVSHNSKKKVSIRDGEPENCTEKFKGLRLENSAQHWSGKQENIVLLLPKDFSRPGSSEIPQRVSLGGKSAEFGWGSFSDIFSVDKIQSEELFSDVQHSCPLNTFETERELDLKLDSLVKAQGVELPVDSPPTPLCSNKNNNIKAKTSASTNSKASGDLIERAPPSLAEMATDASAPRRFSFSELRLGRSLSYKEGSAHSQLMSTYVSAKSGPAKPESSADCETPVSNRVNVGGRTRNSPFRRLLDPLLKHRALNKMTELPNDLGMNPPTAVEIPSCEEGGKSTVKAFLHLTVTGGLPLFKFMVETNNEILASTVKILSTFGKDDSRWLYTFYSVNKIRKKRAGWKNHKAKPSGYSYNVIGQMKVSNTKLPSWCDKRSDEQYLVKESVLYSLDLGKENTLTSEFMTSRELAAIVVKMPKETAKNVYGFSECFSNDTFSISAEDEMSGDTVVILPGGIHSLPHEGVPSPLINRWRTGGLCDCGGWDVGCKLRILATQDGRALISSRPSPMQVRCDLFEQGESKGEPFFRLIPFREGLFSVEFDAKMSALQGFSICVAIINSQISNNSSDWEFDTAKAPMVARGKGPEKHAPHPPLSPVGRV</sequence>
<accession>A0A9Q1Q6Y8</accession>
<dbReference type="PANTHER" id="PTHR31390:SF12">
    <property type="entry name" value="PUTATIVE (DUF3527)-RELATED"/>
    <property type="match status" value="1"/>
</dbReference>
<dbReference type="AlphaFoldDB" id="A0A9Q1Q6Y8"/>
<feature type="region of interest" description="Disordered" evidence="1">
    <location>
        <begin position="1"/>
        <end position="51"/>
    </location>
</feature>
<dbReference type="InterPro" id="IPR021916">
    <property type="entry name" value="DUF3527"/>
</dbReference>
<dbReference type="PANTHER" id="PTHR31390">
    <property type="entry name" value="EXPRESSED PROTEIN"/>
    <property type="match status" value="1"/>
</dbReference>
<evidence type="ECO:0000313" key="3">
    <source>
        <dbReference type="Proteomes" id="UP001153076"/>
    </source>
</evidence>
<dbReference type="OrthoDB" id="1898655at2759"/>
<evidence type="ECO:0000256" key="1">
    <source>
        <dbReference type="SAM" id="MobiDB-lite"/>
    </source>
</evidence>
<dbReference type="Pfam" id="PF12043">
    <property type="entry name" value="DUF3527"/>
    <property type="match status" value="2"/>
</dbReference>
<feature type="compositionally biased region" description="Polar residues" evidence="1">
    <location>
        <begin position="252"/>
        <end position="263"/>
    </location>
</feature>
<protein>
    <submittedName>
        <fullName evidence="2">Uncharacterized protein</fullName>
    </submittedName>
</protein>
<reference evidence="2" key="1">
    <citation type="submission" date="2022-04" db="EMBL/GenBank/DDBJ databases">
        <title>Carnegiea gigantea Genome sequencing and assembly v2.</title>
        <authorList>
            <person name="Copetti D."/>
            <person name="Sanderson M.J."/>
            <person name="Burquez A."/>
            <person name="Wojciechowski M.F."/>
        </authorList>
    </citation>
    <scope>NUCLEOTIDE SEQUENCE</scope>
    <source>
        <strain evidence="2">SGP5-SGP5p</strain>
        <tissue evidence="2">Aerial part</tissue>
    </source>
</reference>
<evidence type="ECO:0000313" key="2">
    <source>
        <dbReference type="EMBL" id="KAJ8430531.1"/>
    </source>
</evidence>
<dbReference type="Proteomes" id="UP001153076">
    <property type="component" value="Unassembled WGS sequence"/>
</dbReference>
<comment type="caution">
    <text evidence="2">The sequence shown here is derived from an EMBL/GenBank/DDBJ whole genome shotgun (WGS) entry which is preliminary data.</text>
</comment>
<feature type="region of interest" description="Disordered" evidence="1">
    <location>
        <begin position="400"/>
        <end position="428"/>
    </location>
</feature>
<gene>
    <name evidence="2" type="ORF">Cgig2_025460</name>
</gene>